<dbReference type="Pfam" id="PF07638">
    <property type="entry name" value="Sigma70_ECF"/>
    <property type="match status" value="1"/>
</dbReference>
<dbReference type="SUPFAM" id="SSF88946">
    <property type="entry name" value="Sigma2 domain of RNA polymerase sigma factors"/>
    <property type="match status" value="1"/>
</dbReference>
<keyword evidence="4" id="KW-0238">DNA-binding</keyword>
<evidence type="ECO:0000313" key="7">
    <source>
        <dbReference type="EMBL" id="TWT86545.1"/>
    </source>
</evidence>
<evidence type="ECO:0000256" key="5">
    <source>
        <dbReference type="ARBA" id="ARBA00023163"/>
    </source>
</evidence>
<dbReference type="InterPro" id="IPR036388">
    <property type="entry name" value="WH-like_DNA-bd_sf"/>
</dbReference>
<evidence type="ECO:0000256" key="4">
    <source>
        <dbReference type="ARBA" id="ARBA00023125"/>
    </source>
</evidence>
<dbReference type="PANTHER" id="PTHR43133:SF8">
    <property type="entry name" value="RNA POLYMERASE SIGMA FACTOR HI_1459-RELATED"/>
    <property type="match status" value="1"/>
</dbReference>
<dbReference type="InterPro" id="IPR039425">
    <property type="entry name" value="RNA_pol_sigma-70-like"/>
</dbReference>
<dbReference type="EMBL" id="SJPQ01000004">
    <property type="protein sequence ID" value="TWT86545.1"/>
    <property type="molecule type" value="Genomic_DNA"/>
</dbReference>
<dbReference type="Proteomes" id="UP000315440">
    <property type="component" value="Unassembled WGS sequence"/>
</dbReference>
<evidence type="ECO:0000256" key="1">
    <source>
        <dbReference type="ARBA" id="ARBA00010641"/>
    </source>
</evidence>
<name>A0A5C5ZHG7_9BACT</name>
<keyword evidence="2" id="KW-0805">Transcription regulation</keyword>
<comment type="similarity">
    <text evidence="1">Belongs to the sigma-70 factor family. ECF subfamily.</text>
</comment>
<dbReference type="GO" id="GO:0016987">
    <property type="term" value="F:sigma factor activity"/>
    <property type="evidence" value="ECO:0007669"/>
    <property type="project" value="UniProtKB-KW"/>
</dbReference>
<dbReference type="InterPro" id="IPR053812">
    <property type="entry name" value="HTH_Sigma70_ECF-like"/>
</dbReference>
<comment type="caution">
    <text evidence="7">The sequence shown here is derived from an EMBL/GenBank/DDBJ whole genome shotgun (WGS) entry which is preliminary data.</text>
</comment>
<evidence type="ECO:0000256" key="3">
    <source>
        <dbReference type="ARBA" id="ARBA00023082"/>
    </source>
</evidence>
<sequence>MTTRPHDSDQSMADTSKIDAHGSVTQWIADLKDGDDSTAQQELWNRYFSRLVAFARVKLGNAPRGAEDEEDVALSALESLFHGFERDRFPMLGDRGNLWSLLAKITARKAINQRAKQMAQKRGGGKAALRIGSAEESMAGVDPADDDLGPEFLVAMQEECQRLMSSLPDDTLRDIAQRKLEGCTNAEIASQLGVVERTVERKLGLIRTTWAPDLAV</sequence>
<keyword evidence="5" id="KW-0804">Transcription</keyword>
<keyword evidence="3" id="KW-0731">Sigma factor</keyword>
<feature type="domain" description="RNA polymerase sigma-70 ECF-like HTH" evidence="6">
    <location>
        <begin position="23"/>
        <end position="210"/>
    </location>
</feature>
<dbReference type="Gene3D" id="1.10.10.10">
    <property type="entry name" value="Winged helix-like DNA-binding domain superfamily/Winged helix DNA-binding domain"/>
    <property type="match status" value="1"/>
</dbReference>
<dbReference type="GO" id="GO:0006352">
    <property type="term" value="P:DNA-templated transcription initiation"/>
    <property type="evidence" value="ECO:0007669"/>
    <property type="project" value="InterPro"/>
</dbReference>
<proteinExistence type="inferred from homology"/>
<reference evidence="7 8" key="1">
    <citation type="submission" date="2019-02" db="EMBL/GenBank/DDBJ databases">
        <title>Deep-cultivation of Planctomycetes and their phenomic and genomic characterization uncovers novel biology.</title>
        <authorList>
            <person name="Wiegand S."/>
            <person name="Jogler M."/>
            <person name="Boedeker C."/>
            <person name="Pinto D."/>
            <person name="Vollmers J."/>
            <person name="Rivas-Marin E."/>
            <person name="Kohn T."/>
            <person name="Peeters S.H."/>
            <person name="Heuer A."/>
            <person name="Rast P."/>
            <person name="Oberbeckmann S."/>
            <person name="Bunk B."/>
            <person name="Jeske O."/>
            <person name="Meyerdierks A."/>
            <person name="Storesund J.E."/>
            <person name="Kallscheuer N."/>
            <person name="Luecker S."/>
            <person name="Lage O.M."/>
            <person name="Pohl T."/>
            <person name="Merkel B.J."/>
            <person name="Hornburger P."/>
            <person name="Mueller R.-W."/>
            <person name="Bruemmer F."/>
            <person name="Labrenz M."/>
            <person name="Spormann A.M."/>
            <person name="Op Den Camp H."/>
            <person name="Overmann J."/>
            <person name="Amann R."/>
            <person name="Jetten M.S.M."/>
            <person name="Mascher T."/>
            <person name="Medema M.H."/>
            <person name="Devos D.P."/>
            <person name="Kaster A.-K."/>
            <person name="Ovreas L."/>
            <person name="Rohde M."/>
            <person name="Galperin M.Y."/>
            <person name="Jogler C."/>
        </authorList>
    </citation>
    <scope>NUCLEOTIDE SEQUENCE [LARGE SCALE GENOMIC DNA]</scope>
    <source>
        <strain evidence="7 8">Mal64</strain>
    </source>
</reference>
<dbReference type="PANTHER" id="PTHR43133">
    <property type="entry name" value="RNA POLYMERASE ECF-TYPE SIGMA FACTO"/>
    <property type="match status" value="1"/>
</dbReference>
<evidence type="ECO:0000313" key="8">
    <source>
        <dbReference type="Proteomes" id="UP000315440"/>
    </source>
</evidence>
<dbReference type="SUPFAM" id="SSF88659">
    <property type="entry name" value="Sigma3 and sigma4 domains of RNA polymerase sigma factors"/>
    <property type="match status" value="1"/>
</dbReference>
<keyword evidence="8" id="KW-1185">Reference proteome</keyword>
<accession>A0A5C5ZHG7</accession>
<dbReference type="RefSeq" id="WP_197525837.1">
    <property type="nucleotide sequence ID" value="NZ_SJPQ01000004.1"/>
</dbReference>
<evidence type="ECO:0000256" key="2">
    <source>
        <dbReference type="ARBA" id="ARBA00023015"/>
    </source>
</evidence>
<dbReference type="Gene3D" id="1.10.1740.10">
    <property type="match status" value="1"/>
</dbReference>
<dbReference type="GO" id="GO:0003677">
    <property type="term" value="F:DNA binding"/>
    <property type="evidence" value="ECO:0007669"/>
    <property type="project" value="UniProtKB-KW"/>
</dbReference>
<protein>
    <submittedName>
        <fullName evidence="7">ECF sigma factor</fullName>
    </submittedName>
</protein>
<organism evidence="7 8">
    <name type="scientific">Pseudobythopirellula maris</name>
    <dbReference type="NCBI Taxonomy" id="2527991"/>
    <lineage>
        <taxon>Bacteria</taxon>
        <taxon>Pseudomonadati</taxon>
        <taxon>Planctomycetota</taxon>
        <taxon>Planctomycetia</taxon>
        <taxon>Pirellulales</taxon>
        <taxon>Lacipirellulaceae</taxon>
        <taxon>Pseudobythopirellula</taxon>
    </lineage>
</organism>
<gene>
    <name evidence="7" type="ORF">Mal64_33710</name>
</gene>
<dbReference type="InterPro" id="IPR013324">
    <property type="entry name" value="RNA_pol_sigma_r3/r4-like"/>
</dbReference>
<dbReference type="InterPro" id="IPR013325">
    <property type="entry name" value="RNA_pol_sigma_r2"/>
</dbReference>
<dbReference type="AlphaFoldDB" id="A0A5C5ZHG7"/>
<evidence type="ECO:0000259" key="6">
    <source>
        <dbReference type="Pfam" id="PF07638"/>
    </source>
</evidence>